<proteinExistence type="predicted"/>
<keyword evidence="2" id="KW-0238">DNA-binding</keyword>
<reference evidence="7 8" key="1">
    <citation type="journal article" date="2020" name="Int. J. Syst. Evol. Microbiol.">
        <title>Reclassification of Streptomyces castelarensis and Streptomyces sporoclivatus as later heterotypic synonyms of Streptomyces antimycoticus.</title>
        <authorList>
            <person name="Komaki H."/>
            <person name="Tamura T."/>
        </authorList>
    </citation>
    <scope>NUCLEOTIDE SEQUENCE [LARGE SCALE GENOMIC DNA]</scope>
    <source>
        <strain evidence="7 8">NBRC 13459</strain>
    </source>
</reference>
<dbReference type="EMBL" id="BJHW01000001">
    <property type="protein sequence ID" value="GDY50331.1"/>
    <property type="molecule type" value="Genomic_DNA"/>
</dbReference>
<evidence type="ECO:0000256" key="4">
    <source>
        <dbReference type="SAM" id="MobiDB-lite"/>
    </source>
</evidence>
<dbReference type="PANTHER" id="PTHR47506">
    <property type="entry name" value="TRANSCRIPTIONAL REGULATORY PROTEIN"/>
    <property type="match status" value="1"/>
</dbReference>
<comment type="caution">
    <text evidence="7">The sequence shown here is derived from an EMBL/GenBank/DDBJ whole genome shotgun (WGS) entry which is preliminary data.</text>
</comment>
<dbReference type="Gene3D" id="1.10.357.10">
    <property type="entry name" value="Tetracycline Repressor, domain 2"/>
    <property type="match status" value="1"/>
</dbReference>
<dbReference type="InterPro" id="IPR011075">
    <property type="entry name" value="TetR_C"/>
</dbReference>
<dbReference type="AlphaFoldDB" id="A0A4D4KM49"/>
<dbReference type="GO" id="GO:0003677">
    <property type="term" value="F:DNA binding"/>
    <property type="evidence" value="ECO:0007669"/>
    <property type="project" value="UniProtKB-KW"/>
</dbReference>
<feature type="region of interest" description="Disordered" evidence="4">
    <location>
        <begin position="206"/>
        <end position="226"/>
    </location>
</feature>
<dbReference type="InterPro" id="IPR009057">
    <property type="entry name" value="Homeodomain-like_sf"/>
</dbReference>
<keyword evidence="1" id="KW-0805">Transcription regulation</keyword>
<dbReference type="SUPFAM" id="SSF48498">
    <property type="entry name" value="Tetracyclin repressor-like, C-terminal domain"/>
    <property type="match status" value="1"/>
</dbReference>
<keyword evidence="3" id="KW-0804">Transcription</keyword>
<keyword evidence="8" id="KW-1185">Reference proteome</keyword>
<evidence type="ECO:0000256" key="3">
    <source>
        <dbReference type="ARBA" id="ARBA00023163"/>
    </source>
</evidence>
<evidence type="ECO:0000259" key="6">
    <source>
        <dbReference type="Pfam" id="PF16925"/>
    </source>
</evidence>
<sequence length="256" mass="27704">MEGAAEEIRERGVTGTTLDDIRARTATGKSQIFHYFPGGTEELLLAVAASEAERVLEDQEPHISRLGTWSAWQNWRDAVVRRYELRGVNCPLGVLITELGRTTPAAQALTGQLISQWQAALRTGVQRMRDSGEVDRQLDADRTAAALVAAVQGGVNPCHPRYPLICGYLAAADDRANLVAGGRRAAGSDDTEVALRQGADWASASFSRRRCPQSDRGANASERSRPNAVREYTVFSGSTSWTSRCTSPSVSISRSA</sequence>
<feature type="domain" description="HTH tetR-type" evidence="5">
    <location>
        <begin position="2"/>
        <end position="47"/>
    </location>
</feature>
<evidence type="ECO:0000259" key="5">
    <source>
        <dbReference type="Pfam" id="PF00440"/>
    </source>
</evidence>
<dbReference type="InterPro" id="IPR036271">
    <property type="entry name" value="Tet_transcr_reg_TetR-rel_C_sf"/>
</dbReference>
<dbReference type="Pfam" id="PF16925">
    <property type="entry name" value="TetR_C_13"/>
    <property type="match status" value="1"/>
</dbReference>
<dbReference type="SUPFAM" id="SSF46689">
    <property type="entry name" value="Homeodomain-like"/>
    <property type="match status" value="1"/>
</dbReference>
<dbReference type="PANTHER" id="PTHR47506:SF1">
    <property type="entry name" value="HTH-TYPE TRANSCRIPTIONAL REGULATOR YJDC"/>
    <property type="match status" value="1"/>
</dbReference>
<organism evidence="7 8">
    <name type="scientific">Streptomyces violaceusniger</name>
    <dbReference type="NCBI Taxonomy" id="68280"/>
    <lineage>
        <taxon>Bacteria</taxon>
        <taxon>Bacillati</taxon>
        <taxon>Actinomycetota</taxon>
        <taxon>Actinomycetes</taxon>
        <taxon>Kitasatosporales</taxon>
        <taxon>Streptomycetaceae</taxon>
        <taxon>Streptomyces</taxon>
        <taxon>Streptomyces violaceusniger group</taxon>
    </lineage>
</organism>
<evidence type="ECO:0000256" key="1">
    <source>
        <dbReference type="ARBA" id="ARBA00023015"/>
    </source>
</evidence>
<protein>
    <submittedName>
        <fullName evidence="7">Uncharacterized protein</fullName>
    </submittedName>
</protein>
<dbReference type="Proteomes" id="UP000301309">
    <property type="component" value="Unassembled WGS sequence"/>
</dbReference>
<evidence type="ECO:0000313" key="7">
    <source>
        <dbReference type="EMBL" id="GDY50331.1"/>
    </source>
</evidence>
<accession>A0A4D4KM49</accession>
<name>A0A4D4KM49_STRVO</name>
<feature type="domain" description="Tetracyclin repressor-like C-terminal" evidence="6">
    <location>
        <begin position="73"/>
        <end position="155"/>
    </location>
</feature>
<evidence type="ECO:0000313" key="8">
    <source>
        <dbReference type="Proteomes" id="UP000301309"/>
    </source>
</evidence>
<dbReference type="Pfam" id="PF00440">
    <property type="entry name" value="TetR_N"/>
    <property type="match status" value="1"/>
</dbReference>
<evidence type="ECO:0000256" key="2">
    <source>
        <dbReference type="ARBA" id="ARBA00023125"/>
    </source>
</evidence>
<gene>
    <name evidence="7" type="ORF">SVIO_009540</name>
</gene>
<dbReference type="InterPro" id="IPR001647">
    <property type="entry name" value="HTH_TetR"/>
</dbReference>